<dbReference type="Gene3D" id="3.10.510.10">
    <property type="entry name" value="NE1680-like"/>
    <property type="match status" value="1"/>
</dbReference>
<name>K0I8X0_NITGG</name>
<organism evidence="1 2">
    <name type="scientific">Nitrososphaera gargensis (strain Ga9.2)</name>
    <dbReference type="NCBI Taxonomy" id="1237085"/>
    <lineage>
        <taxon>Archaea</taxon>
        <taxon>Nitrososphaerota</taxon>
        <taxon>Nitrososphaeria</taxon>
        <taxon>Nitrososphaerales</taxon>
        <taxon>Nitrososphaeraceae</taxon>
        <taxon>Nitrososphaera</taxon>
    </lineage>
</organism>
<dbReference type="SUPFAM" id="SSF160766">
    <property type="entry name" value="NE1680-like"/>
    <property type="match status" value="1"/>
</dbReference>
<dbReference type="InterPro" id="IPR018592">
    <property type="entry name" value="DUF2024"/>
</dbReference>
<dbReference type="InterPro" id="IPR023122">
    <property type="entry name" value="NE1680-like_sf"/>
</dbReference>
<dbReference type="AlphaFoldDB" id="K0I8X0"/>
<proteinExistence type="predicted"/>
<dbReference type="OrthoDB" id="5685at2157"/>
<reference evidence="1 2" key="1">
    <citation type="journal article" date="2012" name="Environ. Microbiol.">
        <title>The genome of the ammonia-oxidizing Candidatus Nitrososphaera gargensis: insights into metabolic versatility and environmental adaptations.</title>
        <authorList>
            <person name="Spang A."/>
            <person name="Poehlein A."/>
            <person name="Offre P."/>
            <person name="Zumbragel S."/>
            <person name="Haider S."/>
            <person name="Rychlik N."/>
            <person name="Nowka B."/>
            <person name="Schmeisser C."/>
            <person name="Lebedeva E.V."/>
            <person name="Rattei T."/>
            <person name="Bohm C."/>
            <person name="Schmid M."/>
            <person name="Galushko A."/>
            <person name="Hatzenpichler R."/>
            <person name="Weinmaier T."/>
            <person name="Daniel R."/>
            <person name="Schleper C."/>
            <person name="Spieck E."/>
            <person name="Streit W."/>
            <person name="Wagner M."/>
        </authorList>
    </citation>
    <scope>NUCLEOTIDE SEQUENCE [LARGE SCALE GENOMIC DNA]</scope>
    <source>
        <strain evidence="2">Ga9.2</strain>
    </source>
</reference>
<dbReference type="Pfam" id="PF09630">
    <property type="entry name" value="DUF2024"/>
    <property type="match status" value="1"/>
</dbReference>
<dbReference type="EMBL" id="CP002408">
    <property type="protein sequence ID" value="AFU57696.1"/>
    <property type="molecule type" value="Genomic_DNA"/>
</dbReference>
<keyword evidence="2" id="KW-1185">Reference proteome</keyword>
<evidence type="ECO:0008006" key="3">
    <source>
        <dbReference type="Google" id="ProtNLM"/>
    </source>
</evidence>
<dbReference type="BioCyc" id="CNIT1237085:G1324-751-MONOMER"/>
<evidence type="ECO:0000313" key="1">
    <source>
        <dbReference type="EMBL" id="AFU57696.1"/>
    </source>
</evidence>
<dbReference type="KEGG" id="nga:Ngar_c07530"/>
<accession>K0I8X0</accession>
<dbReference type="GeneID" id="13795148"/>
<dbReference type="RefSeq" id="WP_015018241.1">
    <property type="nucleotide sequence ID" value="NC_018719.1"/>
</dbReference>
<dbReference type="STRING" id="1237085.Ngar_c07530"/>
<dbReference type="Proteomes" id="UP000008037">
    <property type="component" value="Chromosome"/>
</dbReference>
<gene>
    <name evidence="1" type="ordered locus">Ngar_c07530</name>
</gene>
<evidence type="ECO:0000313" key="2">
    <source>
        <dbReference type="Proteomes" id="UP000008037"/>
    </source>
</evidence>
<protein>
    <recommendedName>
        <fullName evidence="3">DUF2024 domain-containing protein</fullName>
    </recommendedName>
</protein>
<dbReference type="InParanoid" id="K0I8X0"/>
<sequence>MECAVYDTYVTKKDGKIMHFDVVVQDGTPHEKAIEYGKKYLESVGQGGQKITQEECQFCHIQEAPPFVEKAIRQNGYWIQKMEGCPN</sequence>
<dbReference type="HOGENOM" id="CLU_188388_0_0_2"/>